<dbReference type="EMBL" id="JAZGQO010000007">
    <property type="protein sequence ID" value="KAK6182621.1"/>
    <property type="molecule type" value="Genomic_DNA"/>
</dbReference>
<feature type="compositionally biased region" description="Acidic residues" evidence="1">
    <location>
        <begin position="19"/>
        <end position="36"/>
    </location>
</feature>
<sequence>MSKRKFSTNDVLESILNDSDSDFIGDSSESDSDVDFDCSVSERDNDDRNEQEIIFDDSSHVNNGIIGAGGDNFGSEATISDDVNSFYDQENYSWKKLDHAVWTPSPVPGYSNHGPRLSFDFTGYQPIDFFYRFFPEHLFNDIAFETNRYADQYFDSTVDLPPFSIFQRWKSVDMDDIKHFFALRIAMGFVRKPNWRDYWSTDFVTCVPFFSSIMSRNRYTLINSFLHYNNNENQLEKENINYDILFKVRPIINSVLSTYLDSYISSRDVSIDESLCPFKGKLSYKQYIPNKPHKWGVKFWVMCDAKTGFCLYWDAYTGKNKFLYPEFSVTENIVLQLVDKLPEIGHHIYMDNFYSSVKLFERLKSLGFGACGTLRTNRKGIPEDDEFKQKMKKGDAPKFFHKGDDILAVTWQDTKRVTALSTVHDNSVTPKSVRSKGEGFRVINKPMMISEYNKYMSGVDKLDQYMTYYRYPHKRRKGYQVISGFIMEIALVNAHIAYKLAYPEKNLTTKQFRIKIVEKLIGDRGNSSSSIYNHPDKNEKRLTERHFPAQYTNKKYKPDCIVCSDRATNNRKQTRWYCKTCNQAMCPEICFERYHVLANYKVKY</sequence>
<feature type="domain" description="PiggyBac transposable element-derived protein" evidence="2">
    <location>
        <begin position="126"/>
        <end position="495"/>
    </location>
</feature>
<dbReference type="Pfam" id="PF13843">
    <property type="entry name" value="DDE_Tnp_1_7"/>
    <property type="match status" value="1"/>
</dbReference>
<dbReference type="PANTHER" id="PTHR46599">
    <property type="entry name" value="PIGGYBAC TRANSPOSABLE ELEMENT-DERIVED PROTEIN 4"/>
    <property type="match status" value="1"/>
</dbReference>
<reference evidence="3 4" key="1">
    <citation type="submission" date="2024-01" db="EMBL/GenBank/DDBJ databases">
        <title>The genome of the rayed Mediterranean limpet Patella caerulea (Linnaeus, 1758).</title>
        <authorList>
            <person name="Anh-Thu Weber A."/>
            <person name="Halstead-Nussloch G."/>
        </authorList>
    </citation>
    <scope>NUCLEOTIDE SEQUENCE [LARGE SCALE GENOMIC DNA]</scope>
    <source>
        <strain evidence="3">AATW-2023a</strain>
        <tissue evidence="3">Whole specimen</tissue>
    </source>
</reference>
<keyword evidence="4" id="KW-1185">Reference proteome</keyword>
<name>A0AAN8PZQ7_PATCE</name>
<protein>
    <recommendedName>
        <fullName evidence="2">PiggyBac transposable element-derived protein domain-containing protein</fullName>
    </recommendedName>
</protein>
<dbReference type="AlphaFoldDB" id="A0AAN8PZQ7"/>
<evidence type="ECO:0000259" key="2">
    <source>
        <dbReference type="Pfam" id="PF13843"/>
    </source>
</evidence>
<gene>
    <name evidence="3" type="ORF">SNE40_010263</name>
</gene>
<dbReference type="PANTHER" id="PTHR46599:SF3">
    <property type="entry name" value="PIGGYBAC TRANSPOSABLE ELEMENT-DERIVED PROTEIN 4"/>
    <property type="match status" value="1"/>
</dbReference>
<organism evidence="3 4">
    <name type="scientific">Patella caerulea</name>
    <name type="common">Rayed Mediterranean limpet</name>
    <dbReference type="NCBI Taxonomy" id="87958"/>
    <lineage>
        <taxon>Eukaryota</taxon>
        <taxon>Metazoa</taxon>
        <taxon>Spiralia</taxon>
        <taxon>Lophotrochozoa</taxon>
        <taxon>Mollusca</taxon>
        <taxon>Gastropoda</taxon>
        <taxon>Patellogastropoda</taxon>
        <taxon>Patelloidea</taxon>
        <taxon>Patellidae</taxon>
        <taxon>Patella</taxon>
    </lineage>
</organism>
<proteinExistence type="predicted"/>
<accession>A0AAN8PZQ7</accession>
<evidence type="ECO:0000256" key="1">
    <source>
        <dbReference type="SAM" id="MobiDB-lite"/>
    </source>
</evidence>
<feature type="region of interest" description="Disordered" evidence="1">
    <location>
        <begin position="18"/>
        <end position="49"/>
    </location>
</feature>
<dbReference type="Proteomes" id="UP001347796">
    <property type="component" value="Unassembled WGS sequence"/>
</dbReference>
<evidence type="ECO:0000313" key="4">
    <source>
        <dbReference type="Proteomes" id="UP001347796"/>
    </source>
</evidence>
<comment type="caution">
    <text evidence="3">The sequence shown here is derived from an EMBL/GenBank/DDBJ whole genome shotgun (WGS) entry which is preliminary data.</text>
</comment>
<feature type="compositionally biased region" description="Basic and acidic residues" evidence="1">
    <location>
        <begin position="40"/>
        <end position="49"/>
    </location>
</feature>
<dbReference type="InterPro" id="IPR029526">
    <property type="entry name" value="PGBD"/>
</dbReference>
<evidence type="ECO:0000313" key="3">
    <source>
        <dbReference type="EMBL" id="KAK6182621.1"/>
    </source>
</evidence>
<dbReference type="CDD" id="cd19757">
    <property type="entry name" value="Bbox1"/>
    <property type="match status" value="1"/>
</dbReference>